<keyword evidence="2" id="KW-1185">Reference proteome</keyword>
<organism evidence="1 2">
    <name type="scientific">Ancylostoma duodenale</name>
    <dbReference type="NCBI Taxonomy" id="51022"/>
    <lineage>
        <taxon>Eukaryota</taxon>
        <taxon>Metazoa</taxon>
        <taxon>Ecdysozoa</taxon>
        <taxon>Nematoda</taxon>
        <taxon>Chromadorea</taxon>
        <taxon>Rhabditida</taxon>
        <taxon>Rhabditina</taxon>
        <taxon>Rhabditomorpha</taxon>
        <taxon>Strongyloidea</taxon>
        <taxon>Ancylostomatidae</taxon>
        <taxon>Ancylostomatinae</taxon>
        <taxon>Ancylostoma</taxon>
    </lineage>
</organism>
<evidence type="ECO:0000313" key="1">
    <source>
        <dbReference type="EMBL" id="KIH54382.1"/>
    </source>
</evidence>
<gene>
    <name evidence="1" type="ORF">ANCDUO_15473</name>
</gene>
<reference evidence="1 2" key="1">
    <citation type="submission" date="2013-12" db="EMBL/GenBank/DDBJ databases">
        <title>Draft genome of the parsitic nematode Ancylostoma duodenale.</title>
        <authorList>
            <person name="Mitreva M."/>
        </authorList>
    </citation>
    <scope>NUCLEOTIDE SEQUENCE [LARGE SCALE GENOMIC DNA]</scope>
    <source>
        <strain evidence="1 2">Zhejiang</strain>
    </source>
</reference>
<sequence>MSSPDRFVSSPDLRRAVEGLDMVPLEDHHSVASLLQQVLNKLDTIVPRLHLLESSSELLIERTGAILAKNRPNSICVFCSSEENNDGHHSTRCTKFSDPVSRTSTAVTAKSPAALVA</sequence>
<protein>
    <submittedName>
        <fullName evidence="1">Uncharacterized protein</fullName>
    </submittedName>
</protein>
<dbReference type="EMBL" id="KN739178">
    <property type="protein sequence ID" value="KIH54382.1"/>
    <property type="molecule type" value="Genomic_DNA"/>
</dbReference>
<name>A0A0C2CX25_9BILA</name>
<accession>A0A0C2CX25</accession>
<dbReference type="Proteomes" id="UP000054047">
    <property type="component" value="Unassembled WGS sequence"/>
</dbReference>
<dbReference type="OrthoDB" id="5886849at2759"/>
<proteinExistence type="predicted"/>
<evidence type="ECO:0000313" key="2">
    <source>
        <dbReference type="Proteomes" id="UP000054047"/>
    </source>
</evidence>
<dbReference type="AlphaFoldDB" id="A0A0C2CX25"/>